<dbReference type="InterPro" id="IPR045152">
    <property type="entry name" value="EDC4-like"/>
</dbReference>
<dbReference type="PANTHER" id="PTHR15598:SF5">
    <property type="entry name" value="ENHANCER OF MRNA-DECAPPING PROTEIN 4"/>
    <property type="match status" value="1"/>
</dbReference>
<feature type="region of interest" description="Disordered" evidence="7">
    <location>
        <begin position="853"/>
        <end position="950"/>
    </location>
</feature>
<name>A0A165AKJ0_9AGAM</name>
<evidence type="ECO:0000256" key="4">
    <source>
        <dbReference type="ARBA" id="ARBA00022574"/>
    </source>
</evidence>
<keyword evidence="3" id="KW-0963">Cytoplasm</keyword>
<keyword evidence="6" id="KW-0175">Coiled coil</keyword>
<dbReference type="GO" id="GO:0031087">
    <property type="term" value="P:deadenylation-independent decapping of nuclear-transcribed mRNA"/>
    <property type="evidence" value="ECO:0007669"/>
    <property type="project" value="InterPro"/>
</dbReference>
<dbReference type="Gene3D" id="2.130.10.10">
    <property type="entry name" value="YVTN repeat-like/Quinoprotein amine dehydrogenase"/>
    <property type="match status" value="1"/>
</dbReference>
<dbReference type="Gene3D" id="1.10.220.100">
    <property type="entry name" value="conserved c-terminal region of ge- 1"/>
    <property type="match status" value="1"/>
</dbReference>
<comment type="similarity">
    <text evidence="2">Belongs to the WD repeat EDC4 family.</text>
</comment>
<feature type="compositionally biased region" description="Basic and acidic residues" evidence="7">
    <location>
        <begin position="601"/>
        <end position="619"/>
    </location>
</feature>
<feature type="compositionally biased region" description="Pro residues" evidence="7">
    <location>
        <begin position="925"/>
        <end position="944"/>
    </location>
</feature>
<dbReference type="Proteomes" id="UP000076722">
    <property type="component" value="Unassembled WGS sequence"/>
</dbReference>
<accession>A0A165AKJ0</accession>
<sequence length="1081" mass="117701">MDTLTKNQMSVLAQVPTPESSSSYQEIPQRQAQDAPRPQPIPPTQRLPSPPIRASSPPRNYGRPPQRAGSPPQRAVSGAREQPQPQKDNTARVAAPQPAWRGPPEVKPKATPTKPVVPAKSSSQPQTIIFDVSLPLENIQAAPDSSVSTPIALVKVEPTFLPGSTIGATTWIAYAMTKGRVRVISRASGDRTLLQLPNVFPSTTSVVDMAVFGNRLAGVTSDGGFVVWELPPVITDDVPGRLLLCVVPPPEAEALKSVRWHPKQPDTVAVASEARIYLININEAPRRFGADPVAQNDLASIGNIINLTKPLVAFAFDVPHFAIATISEDSTLELWQISNQLPFWSSRVDGEGVPSSIDFLDGGIVVGRKNGTIFQLLSVMSENILSTIKFVNGSARDDREMFGHVAYDSRIQTLWVANSRRESLIALKVCFEMATPSPGGADQVRGGYFEQVVEFVGPKPSIHFVILTDDLDPRAEEAHAACIAAKVNPGPLAMVAFSVHSSGVDQILIRKEWFENALDNSLAKFPTYNAPPIQPVMPAPRIAQVNFGSNPLPIPPTQAPVIASNPRVRSPPSEEVEVDNGRDEGRPSDVKAKSLKGKGVAAKDKDDNNSGKDKDKGKAADPAVVTESPLGSALLKEIRRVEESLHTRIGRLVGKELDKQQQRLEEARVADQTADFARQETILKLISTELTKNTTRVVEMAVKSEIQASVLPALETITKNEIKNALNGQISKGLTDSMKQTLPTEIERLLLRPDVSTHVARTFTSTVTPLIERHVKEGITKTLIPQYAAESSAMHQDLSREIRAEILNLKKEVITWQSEALRGQESVIRDMEQSIRALSEQIKFLSLNIPVPPVGPPVQGPPQHIHQHRGSPVHSSSPHGQIGGSHMRSANIPPPPNYSNPQTAFQQPQPINPPWFQQGLLQQSLPPPPPPPQPQQQQAPPPPSEDWDETYLGVLGTQDPRQLRDLLSRSNPEVIMPLNGNGPLSQAVVLTLVHRLAAAVGETSPVEESFKSSLWWLQRAATTLNTNDPLISPYTARVLPNVQAMLNTTKSRLGLLPGGPPLMEANRMIAEIQEIIGRKPL</sequence>
<reference evidence="8 9" key="1">
    <citation type="journal article" date="2016" name="Mol. Biol. Evol.">
        <title>Comparative Genomics of Early-Diverging Mushroom-Forming Fungi Provides Insights into the Origins of Lignocellulose Decay Capabilities.</title>
        <authorList>
            <person name="Nagy L.G."/>
            <person name="Riley R."/>
            <person name="Tritt A."/>
            <person name="Adam C."/>
            <person name="Daum C."/>
            <person name="Floudas D."/>
            <person name="Sun H."/>
            <person name="Yadav J.S."/>
            <person name="Pangilinan J."/>
            <person name="Larsson K.H."/>
            <person name="Matsuura K."/>
            <person name="Barry K."/>
            <person name="Labutti K."/>
            <person name="Kuo R."/>
            <person name="Ohm R.A."/>
            <person name="Bhattacharya S.S."/>
            <person name="Shirouzu T."/>
            <person name="Yoshinaga Y."/>
            <person name="Martin F.M."/>
            <person name="Grigoriev I.V."/>
            <person name="Hibbett D.S."/>
        </authorList>
    </citation>
    <scope>NUCLEOTIDE SEQUENCE [LARGE SCALE GENOMIC DNA]</scope>
    <source>
        <strain evidence="8 9">HHB9708</strain>
    </source>
</reference>
<keyword evidence="5" id="KW-0677">Repeat</keyword>
<dbReference type="InterPro" id="IPR036322">
    <property type="entry name" value="WD40_repeat_dom_sf"/>
</dbReference>
<dbReference type="STRING" id="1314777.A0A165AKJ0"/>
<comment type="subcellular location">
    <subcellularLocation>
        <location evidence="1">Cytoplasm</location>
        <location evidence="1">P-body</location>
    </subcellularLocation>
</comment>
<dbReference type="AlphaFoldDB" id="A0A165AKJ0"/>
<evidence type="ECO:0000313" key="8">
    <source>
        <dbReference type="EMBL" id="KZS99162.1"/>
    </source>
</evidence>
<evidence type="ECO:0000256" key="2">
    <source>
        <dbReference type="ARBA" id="ARBA00009639"/>
    </source>
</evidence>
<evidence type="ECO:0000256" key="5">
    <source>
        <dbReference type="ARBA" id="ARBA00022737"/>
    </source>
</evidence>
<evidence type="ECO:0000256" key="1">
    <source>
        <dbReference type="ARBA" id="ARBA00004201"/>
    </source>
</evidence>
<dbReference type="OrthoDB" id="21128at2759"/>
<evidence type="ECO:0000313" key="9">
    <source>
        <dbReference type="Proteomes" id="UP000076722"/>
    </source>
</evidence>
<evidence type="ECO:0000256" key="3">
    <source>
        <dbReference type="ARBA" id="ARBA00022490"/>
    </source>
</evidence>
<protein>
    <recommendedName>
        <fullName evidence="10">Enhancer of mRNA-decapping protein 4 WD40 repeat region domain-containing protein</fullName>
    </recommendedName>
</protein>
<dbReference type="InterPro" id="IPR044938">
    <property type="entry name" value="EDC4_C_sf"/>
</dbReference>
<dbReference type="InterPro" id="IPR015943">
    <property type="entry name" value="WD40/YVTN_repeat-like_dom_sf"/>
</dbReference>
<feature type="region of interest" description="Disordered" evidence="7">
    <location>
        <begin position="1"/>
        <end position="124"/>
    </location>
</feature>
<feature type="compositionally biased region" description="Polar residues" evidence="7">
    <location>
        <begin position="1"/>
        <end position="26"/>
    </location>
</feature>
<gene>
    <name evidence="8" type="ORF">SISNIDRAFT_448024</name>
</gene>
<feature type="compositionally biased region" description="Polar residues" evidence="7">
    <location>
        <begin position="899"/>
        <end position="909"/>
    </location>
</feature>
<organism evidence="8 9">
    <name type="scientific">Sistotremastrum niveocremeum HHB9708</name>
    <dbReference type="NCBI Taxonomy" id="1314777"/>
    <lineage>
        <taxon>Eukaryota</taxon>
        <taxon>Fungi</taxon>
        <taxon>Dikarya</taxon>
        <taxon>Basidiomycota</taxon>
        <taxon>Agaricomycotina</taxon>
        <taxon>Agaricomycetes</taxon>
        <taxon>Sistotremastrales</taxon>
        <taxon>Sistotremastraceae</taxon>
        <taxon>Sertulicium</taxon>
        <taxon>Sertulicium niveocremeum</taxon>
    </lineage>
</organism>
<feature type="compositionally biased region" description="Basic and acidic residues" evidence="7">
    <location>
        <begin position="579"/>
        <end position="592"/>
    </location>
</feature>
<dbReference type="PANTHER" id="PTHR15598">
    <property type="entry name" value="ENHANCER OF MRNA-DECAPPING PROTEIN 4"/>
    <property type="match status" value="1"/>
</dbReference>
<evidence type="ECO:0000256" key="7">
    <source>
        <dbReference type="SAM" id="MobiDB-lite"/>
    </source>
</evidence>
<feature type="coiled-coil region" evidence="6">
    <location>
        <begin position="821"/>
        <end position="848"/>
    </location>
</feature>
<evidence type="ECO:0000256" key="6">
    <source>
        <dbReference type="SAM" id="Coils"/>
    </source>
</evidence>
<feature type="compositionally biased region" description="Pro residues" evidence="7">
    <location>
        <begin position="37"/>
        <end position="51"/>
    </location>
</feature>
<dbReference type="EMBL" id="KV419394">
    <property type="protein sequence ID" value="KZS99162.1"/>
    <property type="molecule type" value="Genomic_DNA"/>
</dbReference>
<proteinExistence type="inferred from homology"/>
<evidence type="ECO:0008006" key="10">
    <source>
        <dbReference type="Google" id="ProtNLM"/>
    </source>
</evidence>
<dbReference type="SUPFAM" id="SSF50978">
    <property type="entry name" value="WD40 repeat-like"/>
    <property type="match status" value="1"/>
</dbReference>
<feature type="compositionally biased region" description="Low complexity" evidence="7">
    <location>
        <begin position="27"/>
        <end position="36"/>
    </location>
</feature>
<feature type="compositionally biased region" description="Low complexity" evidence="7">
    <location>
        <begin position="109"/>
        <end position="120"/>
    </location>
</feature>
<dbReference type="GO" id="GO:0000932">
    <property type="term" value="C:P-body"/>
    <property type="evidence" value="ECO:0007669"/>
    <property type="project" value="UniProtKB-SubCell"/>
</dbReference>
<keyword evidence="4" id="KW-0853">WD repeat</keyword>
<keyword evidence="9" id="KW-1185">Reference proteome</keyword>
<feature type="region of interest" description="Disordered" evidence="7">
    <location>
        <begin position="556"/>
        <end position="625"/>
    </location>
</feature>